<dbReference type="EMBL" id="CAJNOJ010000127">
    <property type="protein sequence ID" value="CAF1164119.1"/>
    <property type="molecule type" value="Genomic_DNA"/>
</dbReference>
<evidence type="ECO:0000313" key="3">
    <source>
        <dbReference type="Proteomes" id="UP000663828"/>
    </source>
</evidence>
<gene>
    <name evidence="1" type="ORF">EDS130_LOCUS23308</name>
    <name evidence="2" type="ORF">XAT740_LOCUS22366</name>
</gene>
<proteinExistence type="predicted"/>
<reference evidence="2" key="1">
    <citation type="submission" date="2021-02" db="EMBL/GenBank/DDBJ databases">
        <authorList>
            <person name="Nowell W R."/>
        </authorList>
    </citation>
    <scope>NUCLEOTIDE SEQUENCE</scope>
</reference>
<protein>
    <submittedName>
        <fullName evidence="2">Uncharacterized protein</fullName>
    </submittedName>
</protein>
<evidence type="ECO:0000313" key="1">
    <source>
        <dbReference type="EMBL" id="CAF1164119.1"/>
    </source>
</evidence>
<accession>A0A814UNQ6</accession>
<comment type="caution">
    <text evidence="2">The sequence shown here is derived from an EMBL/GenBank/DDBJ whole genome shotgun (WGS) entry which is preliminary data.</text>
</comment>
<name>A0A814UNQ6_ADIRI</name>
<dbReference type="Proteomes" id="UP000663852">
    <property type="component" value="Unassembled WGS sequence"/>
</dbReference>
<sequence length="302" mass="35694">MMNFSKLSNGQRRFVEDHLYGYTDTRHQCVRAWFIDIEKVAKVIHLVDDSVLLQYAIRNLLDESKRWYIQNQSQLNTWSDFKREMILRFDKGSNTYDINDFSQSKTMMKLRRRNIVWHAQHIAYYRLYHSTTLSSKNHTEDFSLPSTLLFELELSQNLWSDCTESWHIHEIKPQRESFARTQFVMMLVPPSHRDHSIEHNTKQQLTFDVGNLSDTSTYSSILESPTSLHSIRLDASERHVYEALSQNQSFAHTSLSEKVNNVPAITHFPEHQPSQCIFKSKLHNNRSGLIMKTKKSRYPHFL</sequence>
<evidence type="ECO:0000313" key="2">
    <source>
        <dbReference type="EMBL" id="CAF1177125.1"/>
    </source>
</evidence>
<dbReference type="EMBL" id="CAJNOR010001643">
    <property type="protein sequence ID" value="CAF1177125.1"/>
    <property type="molecule type" value="Genomic_DNA"/>
</dbReference>
<dbReference type="AlphaFoldDB" id="A0A814UNQ6"/>
<dbReference type="Proteomes" id="UP000663828">
    <property type="component" value="Unassembled WGS sequence"/>
</dbReference>
<keyword evidence="3" id="KW-1185">Reference proteome</keyword>
<organism evidence="2 3">
    <name type="scientific">Adineta ricciae</name>
    <name type="common">Rotifer</name>
    <dbReference type="NCBI Taxonomy" id="249248"/>
    <lineage>
        <taxon>Eukaryota</taxon>
        <taxon>Metazoa</taxon>
        <taxon>Spiralia</taxon>
        <taxon>Gnathifera</taxon>
        <taxon>Rotifera</taxon>
        <taxon>Eurotatoria</taxon>
        <taxon>Bdelloidea</taxon>
        <taxon>Adinetida</taxon>
        <taxon>Adinetidae</taxon>
        <taxon>Adineta</taxon>
    </lineage>
</organism>